<evidence type="ECO:0000259" key="1">
    <source>
        <dbReference type="Pfam" id="PF10536"/>
    </source>
</evidence>
<evidence type="ECO:0000313" key="2">
    <source>
        <dbReference type="EMBL" id="MBA0819121.1"/>
    </source>
</evidence>
<sequence>MSGPLSSLIENYLREAGFWHVATIGRGCKLDPKLISALIERWRPEMHTFHLPCGECTITLEDMQLQLGLSVDGSALTGSVQSADWGAICYDFLGAIPYNIYGGWIEIVWLRDTFSESENDSTEIERIRYVHAYILEMIGGYLMSDLSRNLVHLWWLPKLVDFRAAGEFS</sequence>
<dbReference type="Pfam" id="PF10536">
    <property type="entry name" value="PMD"/>
    <property type="match status" value="1"/>
</dbReference>
<evidence type="ECO:0000313" key="3">
    <source>
        <dbReference type="Proteomes" id="UP000593560"/>
    </source>
</evidence>
<dbReference type="AlphaFoldDB" id="A0A7J9IAG3"/>
<dbReference type="GO" id="GO:0010073">
    <property type="term" value="P:meristem maintenance"/>
    <property type="evidence" value="ECO:0007669"/>
    <property type="project" value="InterPro"/>
</dbReference>
<proteinExistence type="predicted"/>
<dbReference type="EMBL" id="JABFAD010327929">
    <property type="protein sequence ID" value="MBA0819121.1"/>
    <property type="molecule type" value="Genomic_DNA"/>
</dbReference>
<keyword evidence="3" id="KW-1185">Reference proteome</keyword>
<dbReference type="InterPro" id="IPR019557">
    <property type="entry name" value="AminoTfrase-like_pln_mobile"/>
</dbReference>
<dbReference type="OrthoDB" id="1421598at2759"/>
<gene>
    <name evidence="2" type="ORF">Gohar_021810</name>
</gene>
<organism evidence="2 3">
    <name type="scientific">Gossypium harknessii</name>
    <dbReference type="NCBI Taxonomy" id="34285"/>
    <lineage>
        <taxon>Eukaryota</taxon>
        <taxon>Viridiplantae</taxon>
        <taxon>Streptophyta</taxon>
        <taxon>Embryophyta</taxon>
        <taxon>Tracheophyta</taxon>
        <taxon>Spermatophyta</taxon>
        <taxon>Magnoliopsida</taxon>
        <taxon>eudicotyledons</taxon>
        <taxon>Gunneridae</taxon>
        <taxon>Pentapetalae</taxon>
        <taxon>rosids</taxon>
        <taxon>malvids</taxon>
        <taxon>Malvales</taxon>
        <taxon>Malvaceae</taxon>
        <taxon>Malvoideae</taxon>
        <taxon>Gossypium</taxon>
    </lineage>
</organism>
<reference evidence="2 3" key="1">
    <citation type="journal article" date="2019" name="Genome Biol. Evol.">
        <title>Insights into the evolution of the New World diploid cottons (Gossypium, subgenus Houzingenia) based on genome sequencing.</title>
        <authorList>
            <person name="Grover C.E."/>
            <person name="Arick M.A. 2nd"/>
            <person name="Thrash A."/>
            <person name="Conover J.L."/>
            <person name="Sanders W.S."/>
            <person name="Peterson D.G."/>
            <person name="Frelichowski J.E."/>
            <person name="Scheffler J.A."/>
            <person name="Scheffler B.E."/>
            <person name="Wendel J.F."/>
        </authorList>
    </citation>
    <scope>NUCLEOTIDE SEQUENCE [LARGE SCALE GENOMIC DNA]</scope>
    <source>
        <strain evidence="2">0</strain>
        <tissue evidence="2">Leaf</tissue>
    </source>
</reference>
<dbReference type="InterPro" id="IPR044824">
    <property type="entry name" value="MAIN-like"/>
</dbReference>
<dbReference type="Proteomes" id="UP000593560">
    <property type="component" value="Unassembled WGS sequence"/>
</dbReference>
<comment type="caution">
    <text evidence="2">The sequence shown here is derived from an EMBL/GenBank/DDBJ whole genome shotgun (WGS) entry which is preliminary data.</text>
</comment>
<feature type="domain" description="Aminotransferase-like plant mobile" evidence="1">
    <location>
        <begin position="28"/>
        <end position="167"/>
    </location>
</feature>
<dbReference type="PANTHER" id="PTHR46033:SF8">
    <property type="entry name" value="PROTEIN MAINTENANCE OF MERISTEMS-LIKE"/>
    <property type="match status" value="1"/>
</dbReference>
<dbReference type="PANTHER" id="PTHR46033">
    <property type="entry name" value="PROTEIN MAIN-LIKE 2"/>
    <property type="match status" value="1"/>
</dbReference>
<protein>
    <recommendedName>
        <fullName evidence="1">Aminotransferase-like plant mobile domain-containing protein</fullName>
    </recommendedName>
</protein>
<accession>A0A7J9IAG3</accession>
<name>A0A7J9IAG3_9ROSI</name>